<feature type="compositionally biased region" description="Polar residues" evidence="1">
    <location>
        <begin position="1"/>
        <end position="23"/>
    </location>
</feature>
<name>A0A3P6S8P5_CYLGO</name>
<dbReference type="AlphaFoldDB" id="A0A3P6S8P5"/>
<evidence type="ECO:0000256" key="1">
    <source>
        <dbReference type="SAM" id="MobiDB-lite"/>
    </source>
</evidence>
<dbReference type="EMBL" id="UYRV01003990">
    <property type="protein sequence ID" value="VDK50951.1"/>
    <property type="molecule type" value="Genomic_DNA"/>
</dbReference>
<dbReference type="Proteomes" id="UP000271889">
    <property type="component" value="Unassembled WGS sequence"/>
</dbReference>
<evidence type="ECO:0000313" key="3">
    <source>
        <dbReference type="Proteomes" id="UP000271889"/>
    </source>
</evidence>
<proteinExistence type="predicted"/>
<evidence type="ECO:0000313" key="2">
    <source>
        <dbReference type="EMBL" id="VDK50951.1"/>
    </source>
</evidence>
<keyword evidence="3" id="KW-1185">Reference proteome</keyword>
<protein>
    <submittedName>
        <fullName evidence="2">Uncharacterized protein</fullName>
    </submittedName>
</protein>
<accession>A0A3P6S8P5</accession>
<organism evidence="2 3">
    <name type="scientific">Cylicostephanus goldi</name>
    <name type="common">Nematode worm</name>
    <dbReference type="NCBI Taxonomy" id="71465"/>
    <lineage>
        <taxon>Eukaryota</taxon>
        <taxon>Metazoa</taxon>
        <taxon>Ecdysozoa</taxon>
        <taxon>Nematoda</taxon>
        <taxon>Chromadorea</taxon>
        <taxon>Rhabditida</taxon>
        <taxon>Rhabditina</taxon>
        <taxon>Rhabditomorpha</taxon>
        <taxon>Strongyloidea</taxon>
        <taxon>Strongylidae</taxon>
        <taxon>Cylicostephanus</taxon>
    </lineage>
</organism>
<sequence length="126" mass="13418">MDFDSSCSFQAPQVSRGQSGTTGDSEDVPIEVVEVDVENTGDVPDAPLNDSLDAVLPNTGASAAPENNLCDVSDDEMDQLPRARPNKELDELVNCDAFRNGTGRESSIPPESPPPGESFIYEVMTS</sequence>
<feature type="region of interest" description="Disordered" evidence="1">
    <location>
        <begin position="1"/>
        <end position="72"/>
    </location>
</feature>
<feature type="region of interest" description="Disordered" evidence="1">
    <location>
        <begin position="99"/>
        <end position="126"/>
    </location>
</feature>
<reference evidence="2 3" key="1">
    <citation type="submission" date="2018-11" db="EMBL/GenBank/DDBJ databases">
        <authorList>
            <consortium name="Pathogen Informatics"/>
        </authorList>
    </citation>
    <scope>NUCLEOTIDE SEQUENCE [LARGE SCALE GENOMIC DNA]</scope>
</reference>
<dbReference type="OrthoDB" id="5873272at2759"/>
<feature type="compositionally biased region" description="Acidic residues" evidence="1">
    <location>
        <begin position="24"/>
        <end position="39"/>
    </location>
</feature>
<gene>
    <name evidence="2" type="ORF">CGOC_LOCUS1925</name>
</gene>